<dbReference type="GO" id="GO:0038023">
    <property type="term" value="F:signaling receptor activity"/>
    <property type="evidence" value="ECO:0007669"/>
    <property type="project" value="InterPro"/>
</dbReference>
<comment type="similarity">
    <text evidence="2 10 11">Belongs to the TonB-dependent receptor family.</text>
</comment>
<dbReference type="Pfam" id="PF00593">
    <property type="entry name" value="TonB_dep_Rec_b-barrel"/>
    <property type="match status" value="1"/>
</dbReference>
<evidence type="ECO:0000256" key="7">
    <source>
        <dbReference type="ARBA" id="ARBA00023136"/>
    </source>
</evidence>
<dbReference type="SUPFAM" id="SSF56935">
    <property type="entry name" value="Porins"/>
    <property type="match status" value="1"/>
</dbReference>
<feature type="domain" description="TonB-dependent receptor plug" evidence="13">
    <location>
        <begin position="185"/>
        <end position="284"/>
    </location>
</feature>
<evidence type="ECO:0000256" key="1">
    <source>
        <dbReference type="ARBA" id="ARBA00004571"/>
    </source>
</evidence>
<dbReference type="InterPro" id="IPR012910">
    <property type="entry name" value="Plug_dom"/>
</dbReference>
<sequence>MLETHGMVRSWAVKRSMGNARVGRIDEVPIEFRVRGLAYRQRSGLAQGARGPFARAKVCFCLRIVKSGRGAADRKHEGRVVPSGIGAKNGKTVFSVFRYIFGNIAVRMRRFAFPFAGTPAMKRKDWLIGPAVFAVSAGSYAASTPEAAALPEISVSAPAPLGGFASVPRYDTEQVRLGPFGTVSLRDTAMSVTVVPRDLIVNQQARTVNDTLRYLPSVEIRNQQGYEVSRPQSRGFQGSIVQNTRLNGFNVIGTTAIAAENLDSVQVLNGMAGSLYGPATPAGVFDYQTKRPTDKPLLRFTEGYDSDSEFTESLDAGGRVGPAGAIGYRFNLVHGEGGSWAPGSSSNRSLLSAAFDFHLDSRTVVETDFSHYSTRITGLPGSITYDSGRSTLLPPAVDPTRLGYGQPGAGTDLTTHTASIKLRHAFNDDWSLEVGFLYQNAERGLYGITNNLVDDSGDYKVTRNFNAVPHFSIASNLLSLNGRFSVLGMENDLTLGTNGFVNGQYSYRNSIATPLGSANLANPAVFALPPVPGNGGQYRSATLTEQTIVVGDTLHLNRQWAVQGVLGTSFIDQRSYNAAGKTSSADSRDALLSPTVSLIYTPLNSLTTYASWSDSVEEGEQAPAGTANANQFMSPYRDHQIEIGAKYAVSDSLLLSLAAFRMTRPLASTGAADNLFSVIGSQRNTGVELFAQGDALPSLSVFGGVTYIDAKLLDTGVPSTNDQLVVGVPKLKADLAADFHPAFAHGLALTGAVHVESRRAATNTNNSFAAGYATFDLGLRYSDRFWGHHDTLRFQVVNLTNKDYYASVADGNIVGSPGANTAYLGMPRVFMASLELDY</sequence>
<keyword evidence="4 10" id="KW-1134">Transmembrane beta strand</keyword>
<dbReference type="GO" id="GO:0015344">
    <property type="term" value="F:siderophore uptake transmembrane transporter activity"/>
    <property type="evidence" value="ECO:0007669"/>
    <property type="project" value="TreeGrafter"/>
</dbReference>
<evidence type="ECO:0000256" key="10">
    <source>
        <dbReference type="PROSITE-ProRule" id="PRU01360"/>
    </source>
</evidence>
<keyword evidence="5 10" id="KW-0812">Transmembrane</keyword>
<accession>A0A2A7SGP1</accession>
<keyword evidence="7 10" id="KW-0472">Membrane</keyword>
<dbReference type="AlphaFoldDB" id="A0A2A7SGP1"/>
<proteinExistence type="inferred from homology"/>
<dbReference type="EMBL" id="PDDY01000001">
    <property type="protein sequence ID" value="PEH42721.1"/>
    <property type="molecule type" value="Genomic_DNA"/>
</dbReference>
<keyword evidence="3 10" id="KW-0813">Transport</keyword>
<dbReference type="Gene3D" id="2.170.130.10">
    <property type="entry name" value="TonB-dependent receptor, plug domain"/>
    <property type="match status" value="1"/>
</dbReference>
<keyword evidence="6 11" id="KW-0798">TonB box</keyword>
<evidence type="ECO:0000256" key="5">
    <source>
        <dbReference type="ARBA" id="ARBA00022692"/>
    </source>
</evidence>
<keyword evidence="8 14" id="KW-0675">Receptor</keyword>
<evidence type="ECO:0000256" key="3">
    <source>
        <dbReference type="ARBA" id="ARBA00022448"/>
    </source>
</evidence>
<gene>
    <name evidence="14" type="ORF">CRM94_11470</name>
</gene>
<comment type="subcellular location">
    <subcellularLocation>
        <location evidence="1 10">Cell outer membrane</location>
        <topology evidence="1 10">Multi-pass membrane protein</topology>
    </subcellularLocation>
</comment>
<evidence type="ECO:0000259" key="12">
    <source>
        <dbReference type="Pfam" id="PF00593"/>
    </source>
</evidence>
<dbReference type="InterPro" id="IPR039426">
    <property type="entry name" value="TonB-dep_rcpt-like"/>
</dbReference>
<dbReference type="InterPro" id="IPR010105">
    <property type="entry name" value="TonB_sidphr_rcpt"/>
</dbReference>
<evidence type="ECO:0000256" key="2">
    <source>
        <dbReference type="ARBA" id="ARBA00009810"/>
    </source>
</evidence>
<dbReference type="Gene3D" id="2.40.170.20">
    <property type="entry name" value="TonB-dependent receptor, beta-barrel domain"/>
    <property type="match status" value="1"/>
</dbReference>
<evidence type="ECO:0000256" key="11">
    <source>
        <dbReference type="RuleBase" id="RU003357"/>
    </source>
</evidence>
<name>A0A2A7SGP1_BURGA</name>
<evidence type="ECO:0000256" key="8">
    <source>
        <dbReference type="ARBA" id="ARBA00023170"/>
    </source>
</evidence>
<dbReference type="Proteomes" id="UP000220629">
    <property type="component" value="Unassembled WGS sequence"/>
</dbReference>
<dbReference type="GO" id="GO:0009279">
    <property type="term" value="C:cell outer membrane"/>
    <property type="evidence" value="ECO:0007669"/>
    <property type="project" value="UniProtKB-SubCell"/>
</dbReference>
<feature type="domain" description="TonB-dependent receptor-like beta-barrel" evidence="12">
    <location>
        <begin position="375"/>
        <end position="799"/>
    </location>
</feature>
<dbReference type="PANTHER" id="PTHR32552">
    <property type="entry name" value="FERRICHROME IRON RECEPTOR-RELATED"/>
    <property type="match status" value="1"/>
</dbReference>
<dbReference type="PROSITE" id="PS52016">
    <property type="entry name" value="TONB_DEPENDENT_REC_3"/>
    <property type="match status" value="1"/>
</dbReference>
<dbReference type="NCBIfam" id="TIGR01783">
    <property type="entry name" value="TonB-siderophor"/>
    <property type="match status" value="1"/>
</dbReference>
<evidence type="ECO:0000259" key="13">
    <source>
        <dbReference type="Pfam" id="PF07715"/>
    </source>
</evidence>
<dbReference type="CDD" id="cd01347">
    <property type="entry name" value="ligand_gated_channel"/>
    <property type="match status" value="1"/>
</dbReference>
<dbReference type="Pfam" id="PF07715">
    <property type="entry name" value="Plug"/>
    <property type="match status" value="1"/>
</dbReference>
<dbReference type="InterPro" id="IPR037066">
    <property type="entry name" value="Plug_dom_sf"/>
</dbReference>
<reference evidence="15" key="1">
    <citation type="submission" date="2017-09" db="EMBL/GenBank/DDBJ databases">
        <title>FDA dAtabase for Regulatory Grade micrObial Sequences (FDA-ARGOS): Supporting development and validation of Infectious Disease Dx tests.</title>
        <authorList>
            <person name="Minogue T."/>
            <person name="Wolcott M."/>
            <person name="Wasieloski L."/>
            <person name="Aguilar W."/>
            <person name="Moore D."/>
            <person name="Tallon L."/>
            <person name="Sadzewicz L."/>
            <person name="Ott S."/>
            <person name="Zhao X."/>
            <person name="Nagaraj S."/>
            <person name="Vavikolanu K."/>
            <person name="Aluvathingal J."/>
            <person name="Nadendla S."/>
            <person name="Sichtig H."/>
        </authorList>
    </citation>
    <scope>NUCLEOTIDE SEQUENCE [LARGE SCALE GENOMIC DNA]</scope>
    <source>
        <strain evidence="15">FDAARGOS_390</strain>
    </source>
</reference>
<dbReference type="GO" id="GO:0015891">
    <property type="term" value="P:siderophore transport"/>
    <property type="evidence" value="ECO:0007669"/>
    <property type="project" value="InterPro"/>
</dbReference>
<dbReference type="InterPro" id="IPR000531">
    <property type="entry name" value="Beta-barrel_TonB"/>
</dbReference>
<protein>
    <submittedName>
        <fullName evidence="14">TonB-dependent siderophore receptor</fullName>
    </submittedName>
</protein>
<organism evidence="14 15">
    <name type="scientific">Burkholderia gladioli</name>
    <name type="common">Pseudomonas marginata</name>
    <name type="synonym">Phytomonas marginata</name>
    <dbReference type="NCBI Taxonomy" id="28095"/>
    <lineage>
        <taxon>Bacteria</taxon>
        <taxon>Pseudomonadati</taxon>
        <taxon>Pseudomonadota</taxon>
        <taxon>Betaproteobacteria</taxon>
        <taxon>Burkholderiales</taxon>
        <taxon>Burkholderiaceae</taxon>
        <taxon>Burkholderia</taxon>
    </lineage>
</organism>
<keyword evidence="9 10" id="KW-0998">Cell outer membrane</keyword>
<evidence type="ECO:0000313" key="15">
    <source>
        <dbReference type="Proteomes" id="UP000220629"/>
    </source>
</evidence>
<evidence type="ECO:0000256" key="9">
    <source>
        <dbReference type="ARBA" id="ARBA00023237"/>
    </source>
</evidence>
<comment type="caution">
    <text evidence="14">The sequence shown here is derived from an EMBL/GenBank/DDBJ whole genome shotgun (WGS) entry which is preliminary data.</text>
</comment>
<evidence type="ECO:0000256" key="6">
    <source>
        <dbReference type="ARBA" id="ARBA00023077"/>
    </source>
</evidence>
<evidence type="ECO:0000313" key="14">
    <source>
        <dbReference type="EMBL" id="PEH42721.1"/>
    </source>
</evidence>
<dbReference type="InterPro" id="IPR036942">
    <property type="entry name" value="Beta-barrel_TonB_sf"/>
</dbReference>
<dbReference type="PANTHER" id="PTHR32552:SF82">
    <property type="entry name" value="FCUA PROTEIN"/>
    <property type="match status" value="1"/>
</dbReference>
<evidence type="ECO:0000256" key="4">
    <source>
        <dbReference type="ARBA" id="ARBA00022452"/>
    </source>
</evidence>